<dbReference type="Pfam" id="PF00379">
    <property type="entry name" value="Chitin_bind_4"/>
    <property type="match status" value="1"/>
</dbReference>
<protein>
    <recommendedName>
        <fullName evidence="8">Cuticle protein</fullName>
    </recommendedName>
</protein>
<comment type="caution">
    <text evidence="6">The sequence shown here is derived from an EMBL/GenBank/DDBJ whole genome shotgun (WGS) entry which is preliminary data.</text>
</comment>
<evidence type="ECO:0000313" key="6">
    <source>
        <dbReference type="EMBL" id="CAH2107139.1"/>
    </source>
</evidence>
<keyword evidence="1 3" id="KW-0193">Cuticle</keyword>
<dbReference type="GO" id="GO:0042302">
    <property type="term" value="F:structural constituent of cuticle"/>
    <property type="evidence" value="ECO:0007669"/>
    <property type="project" value="UniProtKB-UniRule"/>
</dbReference>
<evidence type="ECO:0008006" key="8">
    <source>
        <dbReference type="Google" id="ProtNLM"/>
    </source>
</evidence>
<dbReference type="Proteomes" id="UP001153954">
    <property type="component" value="Unassembled WGS sequence"/>
</dbReference>
<sequence>MANLLTTLVILGNIFLTIAQESHFIDDSLGHQEHVEDNPNYSFGYGVSDTQTGDMKTVWEDKQGDTVKGHYSVIEPDGSMRTVEYSAGPNIGFTATVNKDDLHLTDHPEPIIDESGMEDKVLRDYDRYYDFSEDSDVELPYKASERKRKRHPYESLFNDYSLLKREKYSTDLEPSEYTHSFTIKHPHEDLDSEATAHSHVGFKFEPDCKMKQKKKNNKYNIESSDFRKQKYPSLTSDSYNSDFDKYIGDSTNLDKLFQMYKQNEQYKPSKPDDFAWSPIKHHQRHQGLSDANTDDTYSDYIPPRPKKKYKPHKNPEAFEPEDNDDYVLVPKKKLKKPYRVVDSSEYPPDTDESYDENYDDDRYHKPPRGANHKEVVRKIVKKKKPGINLLDIFDI</sequence>
<organism evidence="6 7">
    <name type="scientific">Euphydryas editha</name>
    <name type="common">Edith's checkerspot</name>
    <dbReference type="NCBI Taxonomy" id="104508"/>
    <lineage>
        <taxon>Eukaryota</taxon>
        <taxon>Metazoa</taxon>
        <taxon>Ecdysozoa</taxon>
        <taxon>Arthropoda</taxon>
        <taxon>Hexapoda</taxon>
        <taxon>Insecta</taxon>
        <taxon>Pterygota</taxon>
        <taxon>Neoptera</taxon>
        <taxon>Endopterygota</taxon>
        <taxon>Lepidoptera</taxon>
        <taxon>Glossata</taxon>
        <taxon>Ditrysia</taxon>
        <taxon>Papilionoidea</taxon>
        <taxon>Nymphalidae</taxon>
        <taxon>Nymphalinae</taxon>
        <taxon>Euphydryas</taxon>
    </lineage>
</organism>
<dbReference type="InterPro" id="IPR031311">
    <property type="entry name" value="CHIT_BIND_RR_consensus"/>
</dbReference>
<dbReference type="InterPro" id="IPR051217">
    <property type="entry name" value="Insect_Cuticle_Struc_Prot"/>
</dbReference>
<dbReference type="PROSITE" id="PS51155">
    <property type="entry name" value="CHIT_BIND_RR_2"/>
    <property type="match status" value="1"/>
</dbReference>
<keyword evidence="2 5" id="KW-0732">Signal</keyword>
<evidence type="ECO:0000256" key="2">
    <source>
        <dbReference type="ARBA" id="ARBA00022729"/>
    </source>
</evidence>
<dbReference type="EMBL" id="CAKOGL010000030">
    <property type="protein sequence ID" value="CAH2107139.1"/>
    <property type="molecule type" value="Genomic_DNA"/>
</dbReference>
<dbReference type="PANTHER" id="PTHR12236:SF86">
    <property type="entry name" value="CCP84AC-RELATED"/>
    <property type="match status" value="1"/>
</dbReference>
<name>A0AAU9V701_EUPED</name>
<dbReference type="PANTHER" id="PTHR12236">
    <property type="entry name" value="STRUCTURAL CONTITUENT OF CUTICLE"/>
    <property type="match status" value="1"/>
</dbReference>
<dbReference type="AlphaFoldDB" id="A0AAU9V701"/>
<feature type="signal peptide" evidence="5">
    <location>
        <begin position="1"/>
        <end position="19"/>
    </location>
</feature>
<dbReference type="InterPro" id="IPR000618">
    <property type="entry name" value="Insect_cuticle"/>
</dbReference>
<dbReference type="PROSITE" id="PS00233">
    <property type="entry name" value="CHIT_BIND_RR_1"/>
    <property type="match status" value="1"/>
</dbReference>
<dbReference type="GO" id="GO:0005615">
    <property type="term" value="C:extracellular space"/>
    <property type="evidence" value="ECO:0007669"/>
    <property type="project" value="TreeGrafter"/>
</dbReference>
<feature type="region of interest" description="Disordered" evidence="4">
    <location>
        <begin position="338"/>
        <end position="373"/>
    </location>
</feature>
<reference evidence="6" key="1">
    <citation type="submission" date="2022-03" db="EMBL/GenBank/DDBJ databases">
        <authorList>
            <person name="Tunstrom K."/>
        </authorList>
    </citation>
    <scope>NUCLEOTIDE SEQUENCE</scope>
</reference>
<feature type="compositionally biased region" description="Acidic residues" evidence="4">
    <location>
        <begin position="348"/>
        <end position="359"/>
    </location>
</feature>
<feature type="region of interest" description="Disordered" evidence="4">
    <location>
        <begin position="266"/>
        <end position="325"/>
    </location>
</feature>
<feature type="chain" id="PRO_5043426374" description="Cuticle protein" evidence="5">
    <location>
        <begin position="20"/>
        <end position="395"/>
    </location>
</feature>
<keyword evidence="7" id="KW-1185">Reference proteome</keyword>
<dbReference type="GO" id="GO:0031012">
    <property type="term" value="C:extracellular matrix"/>
    <property type="evidence" value="ECO:0007669"/>
    <property type="project" value="TreeGrafter"/>
</dbReference>
<evidence type="ECO:0000256" key="3">
    <source>
        <dbReference type="PROSITE-ProRule" id="PRU00497"/>
    </source>
</evidence>
<evidence type="ECO:0000256" key="4">
    <source>
        <dbReference type="SAM" id="MobiDB-lite"/>
    </source>
</evidence>
<evidence type="ECO:0000256" key="1">
    <source>
        <dbReference type="ARBA" id="ARBA00022460"/>
    </source>
</evidence>
<evidence type="ECO:0000256" key="5">
    <source>
        <dbReference type="SAM" id="SignalP"/>
    </source>
</evidence>
<proteinExistence type="predicted"/>
<accession>A0AAU9V701</accession>
<gene>
    <name evidence="6" type="ORF">EEDITHA_LOCUS21193</name>
</gene>
<evidence type="ECO:0000313" key="7">
    <source>
        <dbReference type="Proteomes" id="UP001153954"/>
    </source>
</evidence>
<dbReference type="PRINTS" id="PR00947">
    <property type="entry name" value="CUTICLE"/>
</dbReference>